<evidence type="ECO:0000256" key="6">
    <source>
        <dbReference type="ARBA" id="ARBA00022692"/>
    </source>
</evidence>
<feature type="transmembrane region" description="Helical" evidence="17">
    <location>
        <begin position="51"/>
        <end position="72"/>
    </location>
</feature>
<evidence type="ECO:0000256" key="5">
    <source>
        <dbReference type="ARBA" id="ARBA00022475"/>
    </source>
</evidence>
<dbReference type="GO" id="GO:0045907">
    <property type="term" value="P:positive regulation of vasoconstriction"/>
    <property type="evidence" value="ECO:0007669"/>
    <property type="project" value="TreeGrafter"/>
</dbReference>
<comment type="subunit">
    <text evidence="3">Interacts with FLNA (via filamin repeat 21); increases PKA-mediated phosphorylation of FLNA.</text>
</comment>
<keyword evidence="13 16" id="KW-0807">Transducer</keyword>
<evidence type="ECO:0000259" key="18">
    <source>
        <dbReference type="PROSITE" id="PS50262"/>
    </source>
</evidence>
<comment type="similarity">
    <text evidence="16">Belongs to the G-protein coupled receptor 1 family.</text>
</comment>
<dbReference type="PANTHER" id="PTHR24248">
    <property type="entry name" value="ADRENERGIC RECEPTOR-RELATED G-PROTEIN COUPLED RECEPTOR"/>
    <property type="match status" value="1"/>
</dbReference>
<dbReference type="PRINTS" id="PR00240">
    <property type="entry name" value="ADRENRGCA1DR"/>
</dbReference>
<dbReference type="InterPro" id="IPR000363">
    <property type="entry name" value="ADRA1D_rcpt"/>
</dbReference>
<dbReference type="PROSITE" id="PS50262">
    <property type="entry name" value="G_PROTEIN_RECEP_F1_2"/>
    <property type="match status" value="1"/>
</dbReference>
<dbReference type="PROSITE" id="PS00237">
    <property type="entry name" value="G_PROTEIN_RECEP_F1_1"/>
    <property type="match status" value="1"/>
</dbReference>
<evidence type="ECO:0000256" key="12">
    <source>
        <dbReference type="ARBA" id="ARBA00023180"/>
    </source>
</evidence>
<evidence type="ECO:0000256" key="16">
    <source>
        <dbReference type="RuleBase" id="RU000688"/>
    </source>
</evidence>
<keyword evidence="6 16" id="KW-0812">Transmembrane</keyword>
<dbReference type="FunFam" id="1.20.1070.10:FF:000027">
    <property type="entry name" value="alpha-1A adrenergic receptor"/>
    <property type="match status" value="1"/>
</dbReference>
<organism evidence="19 20">
    <name type="scientific">Triplophysa tibetana</name>
    <dbReference type="NCBI Taxonomy" id="1572043"/>
    <lineage>
        <taxon>Eukaryota</taxon>
        <taxon>Metazoa</taxon>
        <taxon>Chordata</taxon>
        <taxon>Craniata</taxon>
        <taxon>Vertebrata</taxon>
        <taxon>Euteleostomi</taxon>
        <taxon>Actinopterygii</taxon>
        <taxon>Neopterygii</taxon>
        <taxon>Teleostei</taxon>
        <taxon>Ostariophysi</taxon>
        <taxon>Cypriniformes</taxon>
        <taxon>Nemacheilidae</taxon>
        <taxon>Triplophysa</taxon>
    </lineage>
</organism>
<keyword evidence="8 16" id="KW-0297">G-protein coupled receptor</keyword>
<dbReference type="GO" id="GO:0071881">
    <property type="term" value="P:adenylate cyclase-inhibiting adrenergic receptor signaling pathway"/>
    <property type="evidence" value="ECO:0007669"/>
    <property type="project" value="UniProtKB-ARBA"/>
</dbReference>
<name>A0A5A9PMV0_9TELE</name>
<evidence type="ECO:0000256" key="8">
    <source>
        <dbReference type="ARBA" id="ARBA00023040"/>
    </source>
</evidence>
<dbReference type="GO" id="GO:0004938">
    <property type="term" value="F:alpha2-adrenergic receptor activity"/>
    <property type="evidence" value="ECO:0007669"/>
    <property type="project" value="UniProtKB-ARBA"/>
</dbReference>
<feature type="transmembrane region" description="Helical" evidence="17">
    <location>
        <begin position="163"/>
        <end position="184"/>
    </location>
</feature>
<keyword evidence="20" id="KW-1185">Reference proteome</keyword>
<evidence type="ECO:0000256" key="3">
    <source>
        <dbReference type="ARBA" id="ARBA00011539"/>
    </source>
</evidence>
<accession>A0A5A9PMV0</accession>
<gene>
    <name evidence="19" type="ORF">E1301_Tti009165</name>
</gene>
<evidence type="ECO:0000313" key="20">
    <source>
        <dbReference type="Proteomes" id="UP000324632"/>
    </source>
</evidence>
<protein>
    <recommendedName>
        <fullName evidence="4">Alpha-1D adrenergic receptor</fullName>
    </recommendedName>
    <alternativeName>
        <fullName evidence="15">Alpha-1D adrenoreceptor</fullName>
    </alternativeName>
</protein>
<sequence>MTFSKLLNESNDEFSSDEALNLSLPQQHLSNISNGTCVNITLDSQVISVGIFLAVFILAAIVGNILVILSVLCNKHLQTVTNFFIVNLAIADLLLSIIVLPFSASLEVLGCWVFGRIFCNIWAAVDVLCCTASILSLCIISIDRYIGVKYCLKYPTIMTERKAGVILVVVWVSSMVISIGPLLGWKEPPPIDESICSITEEPGYALFSSLFSFYLPLMVILVMYTRVYIVARRTTKSLEAGVKRERDHSMEVVLRIHYRSAPDDANTSSKTKTHPFRSSLSVRLMKFSREKKAAKTLAIVVGMFILCWLPFFFVLPLGSFFPALKPSKMVFKVIFWLGYFNSCINPIIYPCSSKEFKRAFTRLLRCQCHRRRRIIRRFYDQRWRSAMRGAKRDPHRDFCSPFPFHEQCGNSIYSCQSKSRPLSLKSWSFFPPLQKSSFQLKEKMNNLSNKIKNGTGKSGTSALSRPEINTVSMGIYNDCADQSGYQIYDLTECYGLKETDI</sequence>
<feature type="transmembrane region" description="Helical" evidence="17">
    <location>
        <begin position="333"/>
        <end position="352"/>
    </location>
</feature>
<proteinExistence type="inferred from homology"/>
<evidence type="ECO:0000256" key="7">
    <source>
        <dbReference type="ARBA" id="ARBA00022989"/>
    </source>
</evidence>
<feature type="transmembrane region" description="Helical" evidence="17">
    <location>
        <begin position="84"/>
        <end position="115"/>
    </location>
</feature>
<dbReference type="GO" id="GO:0043410">
    <property type="term" value="P:positive regulation of MAPK cascade"/>
    <property type="evidence" value="ECO:0007669"/>
    <property type="project" value="TreeGrafter"/>
</dbReference>
<evidence type="ECO:0000256" key="17">
    <source>
        <dbReference type="SAM" id="Phobius"/>
    </source>
</evidence>
<comment type="function">
    <text evidence="1">This alpha-adrenergic receptor mediates its effect through the influx of extracellular calcium.</text>
</comment>
<evidence type="ECO:0000256" key="4">
    <source>
        <dbReference type="ARBA" id="ARBA00014541"/>
    </source>
</evidence>
<dbReference type="PRINTS" id="PR00237">
    <property type="entry name" value="GPCRRHODOPSN"/>
</dbReference>
<dbReference type="SMART" id="SM01381">
    <property type="entry name" value="7TM_GPCR_Srsx"/>
    <property type="match status" value="1"/>
</dbReference>
<evidence type="ECO:0000256" key="1">
    <source>
        <dbReference type="ARBA" id="ARBA00002833"/>
    </source>
</evidence>
<dbReference type="Pfam" id="PF00001">
    <property type="entry name" value="7tm_1"/>
    <property type="match status" value="1"/>
</dbReference>
<keyword evidence="11 16" id="KW-0675">Receptor</keyword>
<dbReference type="EMBL" id="SOYY01000004">
    <property type="protein sequence ID" value="KAA0722087.1"/>
    <property type="molecule type" value="Genomic_DNA"/>
</dbReference>
<dbReference type="PANTHER" id="PTHR24248:SF14">
    <property type="entry name" value="ALPHA-1D ADRENERGIC RECEPTOR"/>
    <property type="match status" value="1"/>
</dbReference>
<feature type="transmembrane region" description="Helical" evidence="17">
    <location>
        <begin position="121"/>
        <end position="142"/>
    </location>
</feature>
<dbReference type="GO" id="GO:0007267">
    <property type="term" value="P:cell-cell signaling"/>
    <property type="evidence" value="ECO:0007669"/>
    <property type="project" value="TreeGrafter"/>
</dbReference>
<dbReference type="GO" id="GO:0004937">
    <property type="term" value="F:alpha1-adrenergic receptor activity"/>
    <property type="evidence" value="ECO:0007669"/>
    <property type="project" value="InterPro"/>
</dbReference>
<dbReference type="GO" id="GO:0071880">
    <property type="term" value="P:adenylate cyclase-activating adrenergic receptor signaling pathway"/>
    <property type="evidence" value="ECO:0007669"/>
    <property type="project" value="TreeGrafter"/>
</dbReference>
<dbReference type="InterPro" id="IPR002233">
    <property type="entry name" value="ADR_fam"/>
</dbReference>
<dbReference type="Gene3D" id="1.20.1070.10">
    <property type="entry name" value="Rhodopsin 7-helix transmembrane proteins"/>
    <property type="match status" value="1"/>
</dbReference>
<feature type="transmembrane region" description="Helical" evidence="17">
    <location>
        <begin position="293"/>
        <end position="313"/>
    </location>
</feature>
<dbReference type="SUPFAM" id="SSF81321">
    <property type="entry name" value="Family A G protein-coupled receptor-like"/>
    <property type="match status" value="1"/>
</dbReference>
<dbReference type="GO" id="GO:0005886">
    <property type="term" value="C:plasma membrane"/>
    <property type="evidence" value="ECO:0007669"/>
    <property type="project" value="UniProtKB-SubCell"/>
</dbReference>
<dbReference type="OrthoDB" id="5977853at2759"/>
<keyword evidence="12" id="KW-0325">Glycoprotein</keyword>
<feature type="transmembrane region" description="Helical" evidence="17">
    <location>
        <begin position="204"/>
        <end position="224"/>
    </location>
</feature>
<evidence type="ECO:0000256" key="2">
    <source>
        <dbReference type="ARBA" id="ARBA00004651"/>
    </source>
</evidence>
<keyword evidence="7 17" id="KW-1133">Transmembrane helix</keyword>
<dbReference type="GO" id="GO:0007204">
    <property type="term" value="P:positive regulation of cytosolic calcium ion concentration"/>
    <property type="evidence" value="ECO:0007669"/>
    <property type="project" value="TreeGrafter"/>
</dbReference>
<dbReference type="AlphaFoldDB" id="A0A5A9PMV0"/>
<dbReference type="InterPro" id="IPR000276">
    <property type="entry name" value="GPCR_Rhodpsn"/>
</dbReference>
<evidence type="ECO:0000256" key="10">
    <source>
        <dbReference type="ARBA" id="ARBA00023139"/>
    </source>
</evidence>
<evidence type="ECO:0000256" key="13">
    <source>
        <dbReference type="ARBA" id="ARBA00023224"/>
    </source>
</evidence>
<evidence type="ECO:0000256" key="14">
    <source>
        <dbReference type="ARBA" id="ARBA00023288"/>
    </source>
</evidence>
<evidence type="ECO:0000313" key="19">
    <source>
        <dbReference type="EMBL" id="KAA0722087.1"/>
    </source>
</evidence>
<comment type="subcellular location">
    <subcellularLocation>
        <location evidence="2">Cell membrane</location>
        <topology evidence="2">Multi-pass membrane protein</topology>
    </subcellularLocation>
</comment>
<dbReference type="Proteomes" id="UP000324632">
    <property type="component" value="Chromosome 4"/>
</dbReference>
<keyword evidence="14" id="KW-0449">Lipoprotein</keyword>
<keyword evidence="10" id="KW-0564">Palmitate</keyword>
<evidence type="ECO:0000256" key="11">
    <source>
        <dbReference type="ARBA" id="ARBA00023170"/>
    </source>
</evidence>
<dbReference type="PRINTS" id="PR01103">
    <property type="entry name" value="ADRENERGICR"/>
</dbReference>
<reference evidence="19 20" key="1">
    <citation type="journal article" date="2019" name="Mol. Ecol. Resour.">
        <title>Chromosome-level genome assembly of Triplophysa tibetana, a fish adapted to the harsh high-altitude environment of the Tibetan Plateau.</title>
        <authorList>
            <person name="Yang X."/>
            <person name="Liu H."/>
            <person name="Ma Z."/>
            <person name="Zou Y."/>
            <person name="Zou M."/>
            <person name="Mao Y."/>
            <person name="Li X."/>
            <person name="Wang H."/>
            <person name="Chen T."/>
            <person name="Wang W."/>
            <person name="Yang R."/>
        </authorList>
    </citation>
    <scope>NUCLEOTIDE SEQUENCE [LARGE SCALE GENOMIC DNA]</scope>
    <source>
        <strain evidence="19">TTIB1903HZAU</strain>
        <tissue evidence="19">Muscle</tissue>
    </source>
</reference>
<comment type="caution">
    <text evidence="19">The sequence shown here is derived from an EMBL/GenBank/DDBJ whole genome shotgun (WGS) entry which is preliminary data.</text>
</comment>
<evidence type="ECO:0000256" key="9">
    <source>
        <dbReference type="ARBA" id="ARBA00023136"/>
    </source>
</evidence>
<feature type="domain" description="G-protein coupled receptors family 1 profile" evidence="18">
    <location>
        <begin position="63"/>
        <end position="349"/>
    </location>
</feature>
<dbReference type="GO" id="GO:0007200">
    <property type="term" value="P:phospholipase C-activating G protein-coupled receptor signaling pathway"/>
    <property type="evidence" value="ECO:0007669"/>
    <property type="project" value="TreeGrafter"/>
</dbReference>
<evidence type="ECO:0000256" key="15">
    <source>
        <dbReference type="ARBA" id="ARBA00033147"/>
    </source>
</evidence>
<keyword evidence="5" id="KW-1003">Cell membrane</keyword>
<keyword evidence="9 17" id="KW-0472">Membrane</keyword>
<dbReference type="InterPro" id="IPR017452">
    <property type="entry name" value="GPCR_Rhodpsn_7TM"/>
</dbReference>